<dbReference type="PANTHER" id="PTHR31306:SF10">
    <property type="entry name" value="ALPHA-1,6-MANNOSYLTRANSFERASE MNN11-RELATED"/>
    <property type="match status" value="1"/>
</dbReference>
<keyword evidence="4" id="KW-0472">Membrane</keyword>
<evidence type="ECO:0008006" key="7">
    <source>
        <dbReference type="Google" id="ProtNLM"/>
    </source>
</evidence>
<dbReference type="GeneID" id="30977063"/>
<dbReference type="STRING" id="690307.A0A1L9X6S2"/>
<gene>
    <name evidence="5" type="ORF">ASPACDRAFT_57472</name>
</gene>
<dbReference type="InterPro" id="IPR029044">
    <property type="entry name" value="Nucleotide-diphossugar_trans"/>
</dbReference>
<dbReference type="OrthoDB" id="205108at2759"/>
<dbReference type="GO" id="GO:0000009">
    <property type="term" value="F:alpha-1,6-mannosyltransferase activity"/>
    <property type="evidence" value="ECO:0007669"/>
    <property type="project" value="TreeGrafter"/>
</dbReference>
<evidence type="ECO:0000256" key="2">
    <source>
        <dbReference type="ARBA" id="ARBA00022676"/>
    </source>
</evidence>
<evidence type="ECO:0000256" key="1">
    <source>
        <dbReference type="ARBA" id="ARBA00005664"/>
    </source>
</evidence>
<dbReference type="AlphaFoldDB" id="A0A1L9X6S2"/>
<name>A0A1L9X6S2_ASPA1</name>
<dbReference type="GO" id="GO:0000136">
    <property type="term" value="C:mannan polymerase complex"/>
    <property type="evidence" value="ECO:0007669"/>
    <property type="project" value="TreeGrafter"/>
</dbReference>
<feature type="transmembrane region" description="Helical" evidence="4">
    <location>
        <begin position="30"/>
        <end position="52"/>
    </location>
</feature>
<keyword evidence="2" id="KW-0328">Glycosyltransferase</keyword>
<keyword evidence="6" id="KW-1185">Reference proteome</keyword>
<dbReference type="OMA" id="DQDAYIM"/>
<organism evidence="5 6">
    <name type="scientific">Aspergillus aculeatus (strain ATCC 16872 / CBS 172.66 / WB 5094)</name>
    <dbReference type="NCBI Taxonomy" id="690307"/>
    <lineage>
        <taxon>Eukaryota</taxon>
        <taxon>Fungi</taxon>
        <taxon>Dikarya</taxon>
        <taxon>Ascomycota</taxon>
        <taxon>Pezizomycotina</taxon>
        <taxon>Eurotiomycetes</taxon>
        <taxon>Eurotiomycetidae</taxon>
        <taxon>Eurotiales</taxon>
        <taxon>Aspergillaceae</taxon>
        <taxon>Aspergillus</taxon>
        <taxon>Aspergillus subgen. Circumdati</taxon>
    </lineage>
</organism>
<dbReference type="PANTHER" id="PTHR31306">
    <property type="entry name" value="ALPHA-1,6-MANNOSYLTRANSFERASE MNN11-RELATED"/>
    <property type="match status" value="1"/>
</dbReference>
<accession>A0A1L9X6S2</accession>
<reference evidence="6" key="1">
    <citation type="journal article" date="2017" name="Genome Biol.">
        <title>Comparative genomics reveals high biological diversity and specific adaptations in the industrially and medically important fungal genus Aspergillus.</title>
        <authorList>
            <person name="de Vries R.P."/>
            <person name="Riley R."/>
            <person name="Wiebenga A."/>
            <person name="Aguilar-Osorio G."/>
            <person name="Amillis S."/>
            <person name="Uchima C.A."/>
            <person name="Anderluh G."/>
            <person name="Asadollahi M."/>
            <person name="Askin M."/>
            <person name="Barry K."/>
            <person name="Battaglia E."/>
            <person name="Bayram O."/>
            <person name="Benocci T."/>
            <person name="Braus-Stromeyer S.A."/>
            <person name="Caldana C."/>
            <person name="Canovas D."/>
            <person name="Cerqueira G.C."/>
            <person name="Chen F."/>
            <person name="Chen W."/>
            <person name="Choi C."/>
            <person name="Clum A."/>
            <person name="Dos Santos R.A."/>
            <person name="Damasio A.R."/>
            <person name="Diallinas G."/>
            <person name="Emri T."/>
            <person name="Fekete E."/>
            <person name="Flipphi M."/>
            <person name="Freyberg S."/>
            <person name="Gallo A."/>
            <person name="Gournas C."/>
            <person name="Habgood R."/>
            <person name="Hainaut M."/>
            <person name="Harispe M.L."/>
            <person name="Henrissat B."/>
            <person name="Hilden K.S."/>
            <person name="Hope R."/>
            <person name="Hossain A."/>
            <person name="Karabika E."/>
            <person name="Karaffa L."/>
            <person name="Karanyi Z."/>
            <person name="Krasevec N."/>
            <person name="Kuo A."/>
            <person name="Kusch H."/>
            <person name="LaButti K."/>
            <person name="Lagendijk E.L."/>
            <person name="Lapidus A."/>
            <person name="Levasseur A."/>
            <person name="Lindquist E."/>
            <person name="Lipzen A."/>
            <person name="Logrieco A.F."/>
            <person name="MacCabe A."/>
            <person name="Maekelae M.R."/>
            <person name="Malavazi I."/>
            <person name="Melin P."/>
            <person name="Meyer V."/>
            <person name="Mielnichuk N."/>
            <person name="Miskei M."/>
            <person name="Molnar A.P."/>
            <person name="Mule G."/>
            <person name="Ngan C.Y."/>
            <person name="Orejas M."/>
            <person name="Orosz E."/>
            <person name="Ouedraogo J.P."/>
            <person name="Overkamp K.M."/>
            <person name="Park H.-S."/>
            <person name="Perrone G."/>
            <person name="Piumi F."/>
            <person name="Punt P.J."/>
            <person name="Ram A.F."/>
            <person name="Ramon A."/>
            <person name="Rauscher S."/>
            <person name="Record E."/>
            <person name="Riano-Pachon D.M."/>
            <person name="Robert V."/>
            <person name="Roehrig J."/>
            <person name="Ruller R."/>
            <person name="Salamov A."/>
            <person name="Salih N.S."/>
            <person name="Samson R.A."/>
            <person name="Sandor E."/>
            <person name="Sanguinetti M."/>
            <person name="Schuetze T."/>
            <person name="Sepcic K."/>
            <person name="Shelest E."/>
            <person name="Sherlock G."/>
            <person name="Sophianopoulou V."/>
            <person name="Squina F.M."/>
            <person name="Sun H."/>
            <person name="Susca A."/>
            <person name="Todd R.B."/>
            <person name="Tsang A."/>
            <person name="Unkles S.E."/>
            <person name="van de Wiele N."/>
            <person name="van Rossen-Uffink D."/>
            <person name="Oliveira J.V."/>
            <person name="Vesth T.C."/>
            <person name="Visser J."/>
            <person name="Yu J.-H."/>
            <person name="Zhou M."/>
            <person name="Andersen M.R."/>
            <person name="Archer D.B."/>
            <person name="Baker S.E."/>
            <person name="Benoit I."/>
            <person name="Brakhage A.A."/>
            <person name="Braus G.H."/>
            <person name="Fischer R."/>
            <person name="Frisvad J.C."/>
            <person name="Goldman G.H."/>
            <person name="Houbraken J."/>
            <person name="Oakley B."/>
            <person name="Pocsi I."/>
            <person name="Scazzocchio C."/>
            <person name="Seiboth B."/>
            <person name="vanKuyk P.A."/>
            <person name="Wortman J."/>
            <person name="Dyer P.S."/>
            <person name="Grigoriev I.V."/>
        </authorList>
    </citation>
    <scope>NUCLEOTIDE SEQUENCE [LARGE SCALE GENOMIC DNA]</scope>
    <source>
        <strain evidence="6">ATCC 16872 / CBS 172.66 / WB 5094</strain>
    </source>
</reference>
<dbReference type="VEuPathDB" id="FungiDB:ASPACDRAFT_57472"/>
<dbReference type="Proteomes" id="UP000184546">
    <property type="component" value="Unassembled WGS sequence"/>
</dbReference>
<dbReference type="GO" id="GO:0006487">
    <property type="term" value="P:protein N-linked glycosylation"/>
    <property type="evidence" value="ECO:0007669"/>
    <property type="project" value="TreeGrafter"/>
</dbReference>
<dbReference type="InterPro" id="IPR008630">
    <property type="entry name" value="Glyco_trans_34"/>
</dbReference>
<protein>
    <recommendedName>
        <fullName evidence="7">Glycosyltransferase family 34 protein</fullName>
    </recommendedName>
</protein>
<comment type="similarity">
    <text evidence="1">Belongs to the glycosyltransferase 34 family.</text>
</comment>
<evidence type="ECO:0000256" key="3">
    <source>
        <dbReference type="ARBA" id="ARBA00022679"/>
    </source>
</evidence>
<dbReference type="Gene3D" id="3.90.550.10">
    <property type="entry name" value="Spore Coat Polysaccharide Biosynthesis Protein SpsA, Chain A"/>
    <property type="match status" value="1"/>
</dbReference>
<keyword evidence="4" id="KW-0812">Transmembrane</keyword>
<sequence length="318" mass="36149">MQFALPPRRAPITPVYGRSSRFSLQRRKQLKAIAILAFALLTIFFLLSQFFYTSTGTPAVSASTSSVVIVTVLDRVGFSEDYIEKIVKNREDYAKRHGYTNFFANVSDYESSIGDSPQSWAVIPAVRHAMASHPYSQYFFHLDAHALIMNPSKSLGSHVLDKQRLESLMLKEVSVVPPDSIIKTFSHVHPEDVDLIITTDNEDMSPGSFVLRQGDFAKFFLDLWFDPLYRSYNFAKAETHVLDHIVQWHPTILARLALLPQQTINAYSKDCTAAAANGIYKDGDLVIRFLGCDTDTKRSCEKEMEPYYRLWQTKSKTE</sequence>
<dbReference type="RefSeq" id="XP_020060479.1">
    <property type="nucleotide sequence ID" value="XM_020203249.1"/>
</dbReference>
<dbReference type="Pfam" id="PF05637">
    <property type="entry name" value="Glyco_transf_34"/>
    <property type="match status" value="1"/>
</dbReference>
<keyword evidence="3" id="KW-0808">Transferase</keyword>
<keyword evidence="4" id="KW-1133">Transmembrane helix</keyword>
<dbReference type="FunFam" id="3.90.550.10:FF:000149">
    <property type="entry name" value="Alpha-1,6-mannosyltransferase subunit"/>
    <property type="match status" value="1"/>
</dbReference>
<evidence type="ECO:0000256" key="4">
    <source>
        <dbReference type="SAM" id="Phobius"/>
    </source>
</evidence>
<dbReference type="EMBL" id="KV878971">
    <property type="protein sequence ID" value="OJK04140.1"/>
    <property type="molecule type" value="Genomic_DNA"/>
</dbReference>
<evidence type="ECO:0000313" key="5">
    <source>
        <dbReference type="EMBL" id="OJK04140.1"/>
    </source>
</evidence>
<proteinExistence type="inferred from homology"/>
<evidence type="ECO:0000313" key="6">
    <source>
        <dbReference type="Proteomes" id="UP000184546"/>
    </source>
</evidence>